<evidence type="ECO:0000313" key="2">
    <source>
        <dbReference type="Proteomes" id="UP000749559"/>
    </source>
</evidence>
<dbReference type="AlphaFoldDB" id="A0A8J1U440"/>
<protein>
    <submittedName>
        <fullName evidence="1">Uncharacterized protein</fullName>
    </submittedName>
</protein>
<proteinExistence type="predicted"/>
<dbReference type="OrthoDB" id="96314at2759"/>
<dbReference type="Gene3D" id="3.40.720.10">
    <property type="entry name" value="Alkaline Phosphatase, subunit A"/>
    <property type="match status" value="1"/>
</dbReference>
<evidence type="ECO:0000313" key="1">
    <source>
        <dbReference type="EMBL" id="CAH1792115.1"/>
    </source>
</evidence>
<dbReference type="PANTHER" id="PTHR10151">
    <property type="entry name" value="ECTONUCLEOTIDE PYROPHOSPHATASE/PHOSPHODIESTERASE"/>
    <property type="match status" value="1"/>
</dbReference>
<dbReference type="Pfam" id="PF01663">
    <property type="entry name" value="Phosphodiest"/>
    <property type="match status" value="1"/>
</dbReference>
<dbReference type="EMBL" id="CAIIXF020000008">
    <property type="protein sequence ID" value="CAH1792115.1"/>
    <property type="molecule type" value="Genomic_DNA"/>
</dbReference>
<dbReference type="PANTHER" id="PTHR10151:SF120">
    <property type="entry name" value="BIS(5'-ADENOSYL)-TRIPHOSPHATASE"/>
    <property type="match status" value="1"/>
</dbReference>
<organism evidence="1 2">
    <name type="scientific">Owenia fusiformis</name>
    <name type="common">Polychaete worm</name>
    <dbReference type="NCBI Taxonomy" id="6347"/>
    <lineage>
        <taxon>Eukaryota</taxon>
        <taxon>Metazoa</taxon>
        <taxon>Spiralia</taxon>
        <taxon>Lophotrochozoa</taxon>
        <taxon>Annelida</taxon>
        <taxon>Polychaeta</taxon>
        <taxon>Sedentaria</taxon>
        <taxon>Canalipalpata</taxon>
        <taxon>Sabellida</taxon>
        <taxon>Oweniida</taxon>
        <taxon>Oweniidae</taxon>
        <taxon>Owenia</taxon>
    </lineage>
</organism>
<sequence length="403" mass="44056">MTTLNLFWFVICLIKSVVFGKMKTLLLITLTILAVICLRLEAFPRRPKLNQIMLNRLNEDSLRTTELEKLLNKIKGKRDIPNVKLDGSGVQSKPKNAIVNHVVHIGIDGLKPACITNSSTGSPNILHRLGKMGTSTMVNARTTIQTVSAPGWSTTLCAMAPTSTGAISNSWTAPWLGTTQDITPVTGNAHPMPCVFGTIKSQSPDTKTAAFYDWSWFVNLGNKSIPGSLDVDYFANPGGRDNGYGDADEEIATEAVKYLKATLPSSQSSYSFVYFGNVDETGHGYGWCGPEYETEVGTVDKLVGQVLDAIDDVNMTSQVLVMLSADHGGDVGTKSHGFQDDQCLIIPMFLRGPMIKRDYKFQVEVRNEDMAPTGLYMMGLLPSVWWKGKPMTEAFIPPPPSPV</sequence>
<dbReference type="SUPFAM" id="SSF53649">
    <property type="entry name" value="Alkaline phosphatase-like"/>
    <property type="match status" value="1"/>
</dbReference>
<comment type="caution">
    <text evidence="1">The sequence shown here is derived from an EMBL/GenBank/DDBJ whole genome shotgun (WGS) entry which is preliminary data.</text>
</comment>
<dbReference type="Proteomes" id="UP000749559">
    <property type="component" value="Unassembled WGS sequence"/>
</dbReference>
<dbReference type="GO" id="GO:0016787">
    <property type="term" value="F:hydrolase activity"/>
    <property type="evidence" value="ECO:0007669"/>
    <property type="project" value="UniProtKB-ARBA"/>
</dbReference>
<keyword evidence="2" id="KW-1185">Reference proteome</keyword>
<dbReference type="InterPro" id="IPR017850">
    <property type="entry name" value="Alkaline_phosphatase_core_sf"/>
</dbReference>
<gene>
    <name evidence="1" type="ORF">OFUS_LOCUS17133</name>
</gene>
<reference evidence="1" key="1">
    <citation type="submission" date="2022-03" db="EMBL/GenBank/DDBJ databases">
        <authorList>
            <person name="Martin C."/>
        </authorList>
    </citation>
    <scope>NUCLEOTIDE SEQUENCE</scope>
</reference>
<accession>A0A8J1U440</accession>
<dbReference type="InterPro" id="IPR002591">
    <property type="entry name" value="Phosphodiest/P_Trfase"/>
</dbReference>
<name>A0A8J1U440_OWEFU</name>